<dbReference type="SUPFAM" id="SSF52490">
    <property type="entry name" value="Tubulin nucleotide-binding domain-like"/>
    <property type="match status" value="1"/>
</dbReference>
<dbReference type="InterPro" id="IPR000217">
    <property type="entry name" value="Tubulin"/>
</dbReference>
<dbReference type="SUPFAM" id="SSF55307">
    <property type="entry name" value="Tubulin C-terminal domain-like"/>
    <property type="match status" value="1"/>
</dbReference>
<dbReference type="Gene3D" id="3.40.50.1440">
    <property type="entry name" value="Tubulin/FtsZ, GTPase domain"/>
    <property type="match status" value="1"/>
</dbReference>
<organism evidence="8 9">
    <name type="scientific">Stentor coeruleus</name>
    <dbReference type="NCBI Taxonomy" id="5963"/>
    <lineage>
        <taxon>Eukaryota</taxon>
        <taxon>Sar</taxon>
        <taxon>Alveolata</taxon>
        <taxon>Ciliophora</taxon>
        <taxon>Postciliodesmatophora</taxon>
        <taxon>Heterotrichea</taxon>
        <taxon>Heterotrichida</taxon>
        <taxon>Stentoridae</taxon>
        <taxon>Stentor</taxon>
    </lineage>
</organism>
<evidence type="ECO:0000256" key="1">
    <source>
        <dbReference type="ARBA" id="ARBA00009636"/>
    </source>
</evidence>
<protein>
    <recommendedName>
        <fullName evidence="7">Tubulin/FtsZ GTPase domain-containing protein</fullName>
    </recommendedName>
</protein>
<dbReference type="InterPro" id="IPR003008">
    <property type="entry name" value="Tubulin_FtsZ_GTPase"/>
</dbReference>
<dbReference type="SMART" id="SM00864">
    <property type="entry name" value="Tubulin"/>
    <property type="match status" value="1"/>
</dbReference>
<feature type="domain" description="Tubulin/FtsZ GTPase" evidence="7">
    <location>
        <begin position="46"/>
        <end position="232"/>
    </location>
</feature>
<feature type="compositionally biased region" description="Basic and acidic residues" evidence="6">
    <location>
        <begin position="423"/>
        <end position="439"/>
    </location>
</feature>
<gene>
    <name evidence="8" type="ORF">SteCoe_31275</name>
</gene>
<evidence type="ECO:0000256" key="4">
    <source>
        <dbReference type="ARBA" id="ARBA00023134"/>
    </source>
</evidence>
<keyword evidence="3 5" id="KW-0547">Nucleotide-binding</keyword>
<feature type="compositionally biased region" description="Acidic residues" evidence="6">
    <location>
        <begin position="440"/>
        <end position="450"/>
    </location>
</feature>
<sequence length="459" mass="53555">MREVISLQIGECGDTLANAFWDNLYLEHNISTKKPLVNLINHNEYPEVFLRETTSNNYIPRTIIIDSNKQLEPKYANHIFGNSDSEGNWGKANREFGPSIKLLFKETIRKEAERADCLQGFQIFHSVGGGTGSGITSYLLPIIKDIYEKRLINTFSVLPSENLSQIPSESYNACLTINSLVEYAEIVTLFDNHTLYKMCQLELGISQPYFSDLNSLINPLISAFSCINRYKGNHLTSYKKLLTDCIPFPRLHFFVPLFYPFASSLRKVPENEIIENIVKNTEYFIKNDNYLSTFGGFLLSRGEVSESSIKNEILKEENIRKMRLCEWIPDSFAYENYSVSYKDMKNYCAFFSSNAMSSEIFKRISEKFTYYFRKKTWVDKYLAFGMDEMEFTEAESNSNDLVSEYYPCCMCCEEDDYYYKVEEEGEEGENKVREEKNFCEYEEEEEEEPENYYNQLNND</sequence>
<accession>A0A1R2B1R6</accession>
<feature type="region of interest" description="Disordered" evidence="6">
    <location>
        <begin position="423"/>
        <end position="459"/>
    </location>
</feature>
<name>A0A1R2B1R6_9CILI</name>
<evidence type="ECO:0000256" key="5">
    <source>
        <dbReference type="RuleBase" id="RU000352"/>
    </source>
</evidence>
<dbReference type="GO" id="GO:0005874">
    <property type="term" value="C:microtubule"/>
    <property type="evidence" value="ECO:0007669"/>
    <property type="project" value="UniProtKB-KW"/>
</dbReference>
<evidence type="ECO:0000259" key="7">
    <source>
        <dbReference type="SMART" id="SM00864"/>
    </source>
</evidence>
<dbReference type="InterPro" id="IPR023123">
    <property type="entry name" value="Tubulin_C"/>
</dbReference>
<reference evidence="8 9" key="1">
    <citation type="submission" date="2016-11" db="EMBL/GenBank/DDBJ databases">
        <title>The macronuclear genome of Stentor coeruleus: a giant cell with tiny introns.</title>
        <authorList>
            <person name="Slabodnick M."/>
            <person name="Ruby J.G."/>
            <person name="Reiff S.B."/>
            <person name="Swart E.C."/>
            <person name="Gosai S."/>
            <person name="Prabakaran S."/>
            <person name="Witkowska E."/>
            <person name="Larue G.E."/>
            <person name="Fisher S."/>
            <person name="Freeman R.M."/>
            <person name="Gunawardena J."/>
            <person name="Chu W."/>
            <person name="Stover N.A."/>
            <person name="Gregory B.D."/>
            <person name="Nowacki M."/>
            <person name="Derisi J."/>
            <person name="Roy S.W."/>
            <person name="Marshall W.F."/>
            <person name="Sood P."/>
        </authorList>
    </citation>
    <scope>NUCLEOTIDE SEQUENCE [LARGE SCALE GENOMIC DNA]</scope>
    <source>
        <strain evidence="8">WM001</strain>
    </source>
</reference>
<dbReference type="PANTHER" id="PTHR11588">
    <property type="entry name" value="TUBULIN"/>
    <property type="match status" value="1"/>
</dbReference>
<evidence type="ECO:0000256" key="2">
    <source>
        <dbReference type="ARBA" id="ARBA00022701"/>
    </source>
</evidence>
<dbReference type="GO" id="GO:0005525">
    <property type="term" value="F:GTP binding"/>
    <property type="evidence" value="ECO:0007669"/>
    <property type="project" value="UniProtKB-UniRule"/>
</dbReference>
<proteinExistence type="inferred from homology"/>
<dbReference type="EMBL" id="MPUH01001062">
    <property type="protein sequence ID" value="OMJ70687.1"/>
    <property type="molecule type" value="Genomic_DNA"/>
</dbReference>
<dbReference type="InterPro" id="IPR036525">
    <property type="entry name" value="Tubulin/FtsZ_GTPase_sf"/>
</dbReference>
<dbReference type="Gene3D" id="1.10.287.600">
    <property type="entry name" value="Helix hairpin bin"/>
    <property type="match status" value="1"/>
</dbReference>
<dbReference type="Proteomes" id="UP000187209">
    <property type="component" value="Unassembled WGS sequence"/>
</dbReference>
<evidence type="ECO:0000256" key="3">
    <source>
        <dbReference type="ARBA" id="ARBA00022741"/>
    </source>
</evidence>
<dbReference type="GO" id="GO:0007017">
    <property type="term" value="P:microtubule-based process"/>
    <property type="evidence" value="ECO:0007669"/>
    <property type="project" value="InterPro"/>
</dbReference>
<comment type="caution">
    <text evidence="8">The sequence shown here is derived from an EMBL/GenBank/DDBJ whole genome shotgun (WGS) entry which is preliminary data.</text>
</comment>
<keyword evidence="2 5" id="KW-0493">Microtubule</keyword>
<dbReference type="PROSITE" id="PS00227">
    <property type="entry name" value="TUBULIN"/>
    <property type="match status" value="1"/>
</dbReference>
<dbReference type="InterPro" id="IPR008280">
    <property type="entry name" value="Tub_FtsZ_C"/>
</dbReference>
<evidence type="ECO:0000313" key="9">
    <source>
        <dbReference type="Proteomes" id="UP000187209"/>
    </source>
</evidence>
<dbReference type="AlphaFoldDB" id="A0A1R2B1R6"/>
<dbReference type="PRINTS" id="PR01161">
    <property type="entry name" value="TUBULIN"/>
</dbReference>
<comment type="similarity">
    <text evidence="1 5">Belongs to the tubulin family.</text>
</comment>
<evidence type="ECO:0000256" key="6">
    <source>
        <dbReference type="SAM" id="MobiDB-lite"/>
    </source>
</evidence>
<evidence type="ECO:0000313" key="8">
    <source>
        <dbReference type="EMBL" id="OMJ70687.1"/>
    </source>
</evidence>
<dbReference type="Pfam" id="PF00091">
    <property type="entry name" value="Tubulin"/>
    <property type="match status" value="1"/>
</dbReference>
<dbReference type="InterPro" id="IPR017975">
    <property type="entry name" value="Tubulin_CS"/>
</dbReference>
<keyword evidence="9" id="KW-1185">Reference proteome</keyword>
<keyword evidence="4 5" id="KW-0342">GTP-binding</keyword>